<comment type="subcellular location">
    <subcellularLocation>
        <location evidence="1 7">Cell membrane</location>
        <topology evidence="1 7">Multi-pass membrane protein</topology>
    </subcellularLocation>
</comment>
<protein>
    <submittedName>
        <fullName evidence="10">Sugar ABC transporter permease</fullName>
    </submittedName>
</protein>
<feature type="transmembrane region" description="Helical" evidence="7">
    <location>
        <begin position="191"/>
        <end position="212"/>
    </location>
</feature>
<feature type="region of interest" description="Disordered" evidence="8">
    <location>
        <begin position="1"/>
        <end position="36"/>
    </location>
</feature>
<feature type="domain" description="ABC transmembrane type-1" evidence="9">
    <location>
        <begin position="113"/>
        <end position="327"/>
    </location>
</feature>
<evidence type="ECO:0000256" key="3">
    <source>
        <dbReference type="ARBA" id="ARBA00022475"/>
    </source>
</evidence>
<dbReference type="SUPFAM" id="SSF161098">
    <property type="entry name" value="MetI-like"/>
    <property type="match status" value="1"/>
</dbReference>
<organism evidence="10 11">
    <name type="scientific">Pseudonocardia alaniniphila</name>
    <dbReference type="NCBI Taxonomy" id="75291"/>
    <lineage>
        <taxon>Bacteria</taxon>
        <taxon>Bacillati</taxon>
        <taxon>Actinomycetota</taxon>
        <taxon>Actinomycetes</taxon>
        <taxon>Pseudonocardiales</taxon>
        <taxon>Pseudonocardiaceae</taxon>
        <taxon>Pseudonocardia</taxon>
    </lineage>
</organism>
<evidence type="ECO:0000256" key="8">
    <source>
        <dbReference type="SAM" id="MobiDB-lite"/>
    </source>
</evidence>
<evidence type="ECO:0000256" key="7">
    <source>
        <dbReference type="RuleBase" id="RU363032"/>
    </source>
</evidence>
<dbReference type="EMBL" id="JAKXMK010000025">
    <property type="protein sequence ID" value="MCH6169357.1"/>
    <property type="molecule type" value="Genomic_DNA"/>
</dbReference>
<dbReference type="Proteomes" id="UP001299970">
    <property type="component" value="Unassembled WGS sequence"/>
</dbReference>
<dbReference type="PANTHER" id="PTHR43005:SF1">
    <property type="entry name" value="SPERMIDINE_PUTRESCINE TRANSPORT SYSTEM PERMEASE PROTEIN"/>
    <property type="match status" value="1"/>
</dbReference>
<keyword evidence="4 7" id="KW-0812">Transmembrane</keyword>
<feature type="transmembrane region" description="Helical" evidence="7">
    <location>
        <begin position="150"/>
        <end position="171"/>
    </location>
</feature>
<feature type="transmembrane region" description="Helical" evidence="7">
    <location>
        <begin position="306"/>
        <end position="328"/>
    </location>
</feature>
<accession>A0ABS9TLD9</accession>
<dbReference type="Gene3D" id="1.10.3720.10">
    <property type="entry name" value="MetI-like"/>
    <property type="match status" value="1"/>
</dbReference>
<evidence type="ECO:0000313" key="10">
    <source>
        <dbReference type="EMBL" id="MCH6169357.1"/>
    </source>
</evidence>
<evidence type="ECO:0000313" key="11">
    <source>
        <dbReference type="Proteomes" id="UP001299970"/>
    </source>
</evidence>
<feature type="transmembrane region" description="Helical" evidence="7">
    <location>
        <begin position="117"/>
        <end position="138"/>
    </location>
</feature>
<evidence type="ECO:0000256" key="6">
    <source>
        <dbReference type="ARBA" id="ARBA00023136"/>
    </source>
</evidence>
<keyword evidence="6 7" id="KW-0472">Membrane</keyword>
<dbReference type="PROSITE" id="PS50928">
    <property type="entry name" value="ABC_TM1"/>
    <property type="match status" value="1"/>
</dbReference>
<evidence type="ECO:0000256" key="5">
    <source>
        <dbReference type="ARBA" id="ARBA00022989"/>
    </source>
</evidence>
<dbReference type="Pfam" id="PF00528">
    <property type="entry name" value="BPD_transp_1"/>
    <property type="match status" value="1"/>
</dbReference>
<gene>
    <name evidence="10" type="ORF">MMF94_26970</name>
</gene>
<comment type="similarity">
    <text evidence="7">Belongs to the binding-protein-dependent transport system permease family.</text>
</comment>
<evidence type="ECO:0000256" key="4">
    <source>
        <dbReference type="ARBA" id="ARBA00022692"/>
    </source>
</evidence>
<dbReference type="CDD" id="cd06261">
    <property type="entry name" value="TM_PBP2"/>
    <property type="match status" value="1"/>
</dbReference>
<keyword evidence="5 7" id="KW-1133">Transmembrane helix</keyword>
<keyword evidence="11" id="KW-1185">Reference proteome</keyword>
<feature type="transmembrane region" description="Helical" evidence="7">
    <location>
        <begin position="254"/>
        <end position="271"/>
    </location>
</feature>
<evidence type="ECO:0000259" key="9">
    <source>
        <dbReference type="PROSITE" id="PS50928"/>
    </source>
</evidence>
<dbReference type="InterPro" id="IPR035906">
    <property type="entry name" value="MetI-like_sf"/>
</dbReference>
<dbReference type="PANTHER" id="PTHR43005">
    <property type="entry name" value="BLR7065 PROTEIN"/>
    <property type="match status" value="1"/>
</dbReference>
<evidence type="ECO:0000256" key="1">
    <source>
        <dbReference type="ARBA" id="ARBA00004651"/>
    </source>
</evidence>
<name>A0ABS9TLD9_9PSEU</name>
<keyword evidence="2 7" id="KW-0813">Transport</keyword>
<sequence>MAERSRPVGGATTDRPPIMTVAPPSPTAQGPSPVERHRAPWASARGRERLLQLAFLLPAVAYLLLFFGYPVVQNVLMGFQEYTTATFYTGEAPWVGFANYGAVLTSAVFDQALLNTVLFTVGSIAGQFVIGLGIAVFFQRRFPLSGLLRSLLLLPWLIPLIVSGAVWRWILDQDNGALNRFLGALGLVGENPGWLTSTSLALIAVIGVNIWIGIPFNTTILYGGLQDIPEELYEAAALDGATGWRAFRHVTWPLLRPVVNVVLVLGVVYTIKVLDIILGLTAGGPANATQTIATQSYHLSFQEFEFGQGAALGNVLIVISLVFALLYLRANRRAGLG</sequence>
<feature type="transmembrane region" description="Helical" evidence="7">
    <location>
        <begin position="50"/>
        <end position="72"/>
    </location>
</feature>
<dbReference type="InterPro" id="IPR000515">
    <property type="entry name" value="MetI-like"/>
</dbReference>
<keyword evidence="3" id="KW-1003">Cell membrane</keyword>
<reference evidence="10 11" key="1">
    <citation type="submission" date="2022-03" db="EMBL/GenBank/DDBJ databases">
        <title>Pseudonocardia alaer sp. nov., a novel actinomycete isolated from reed forest soil.</title>
        <authorList>
            <person name="Wang L."/>
        </authorList>
    </citation>
    <scope>NUCLEOTIDE SEQUENCE [LARGE SCALE GENOMIC DNA]</scope>
    <source>
        <strain evidence="10 11">Y-16303</strain>
    </source>
</reference>
<proteinExistence type="inferred from homology"/>
<comment type="caution">
    <text evidence="10">The sequence shown here is derived from an EMBL/GenBank/DDBJ whole genome shotgun (WGS) entry which is preliminary data.</text>
</comment>
<evidence type="ECO:0000256" key="2">
    <source>
        <dbReference type="ARBA" id="ARBA00022448"/>
    </source>
</evidence>